<dbReference type="EMBL" id="CP068393">
    <property type="protein sequence ID" value="QUC68076.1"/>
    <property type="molecule type" value="Genomic_DNA"/>
</dbReference>
<dbReference type="Proteomes" id="UP000682782">
    <property type="component" value="Chromosome"/>
</dbReference>
<sequence length="291" mass="32316">MSKKNPNSNKKSGGAGFIITLLILSSLSGFSFGGIIAGVLLGLGIGKITSIMGSGLDTTTHNRRDRERQAREEAAARQQAEIRSRQLAAEAEEKKKADANRIPLTGDKIADAVITTGQDMLNTIKKENAAIPDQELTEQMNNLYVKCEQIFRTVSETPSKAPQVRKFMNYYLPTTLKMLANYRTMQQRGVSYGEMKEARETTVHGMNLILTACQKQIDNLHRENMLDISTDIEVLEQMLKRDGFMENEIVESARTAAEAQMRYSSAPVMNFPVESDDHEIPSGIQAGIQQE</sequence>
<reference evidence="1" key="1">
    <citation type="submission" date="2021-01" db="EMBL/GenBank/DDBJ databases">
        <title>Complete genome sequence of Clostridiales bacterium R-7.</title>
        <authorList>
            <person name="Mahoney-Kurpe S.C."/>
            <person name="Palevich N."/>
            <person name="Koike S."/>
            <person name="Moon C.D."/>
            <person name="Attwood G.T."/>
        </authorList>
    </citation>
    <scope>NUCLEOTIDE SEQUENCE</scope>
    <source>
        <strain evidence="1">R-7</strain>
    </source>
</reference>
<name>A0AC61MYG3_9FIRM</name>
<keyword evidence="2" id="KW-1185">Reference proteome</keyword>
<evidence type="ECO:0000313" key="1">
    <source>
        <dbReference type="EMBL" id="QUC68076.1"/>
    </source>
</evidence>
<evidence type="ECO:0000313" key="2">
    <source>
        <dbReference type="Proteomes" id="UP000682782"/>
    </source>
</evidence>
<proteinExistence type="predicted"/>
<gene>
    <name evidence="1" type="ORF">JYE49_05125</name>
</gene>
<accession>A0AC61MYG3</accession>
<protein>
    <submittedName>
        <fullName evidence="1">5-bromo-4-chloroindolyl phosphate hydrolysis family protein</fullName>
    </submittedName>
</protein>
<organism evidence="1 2">
    <name type="scientific">Aristaeella hokkaidonensis</name>
    <dbReference type="NCBI Taxonomy" id="3046382"/>
    <lineage>
        <taxon>Bacteria</taxon>
        <taxon>Bacillati</taxon>
        <taxon>Bacillota</taxon>
        <taxon>Clostridia</taxon>
        <taxon>Eubacteriales</taxon>
        <taxon>Aristaeellaceae</taxon>
        <taxon>Aristaeella</taxon>
    </lineage>
</organism>